<evidence type="ECO:0000256" key="3">
    <source>
        <dbReference type="ARBA" id="ARBA00023002"/>
    </source>
</evidence>
<keyword evidence="3" id="KW-0560">Oxidoreductase</keyword>
<dbReference type="InterPro" id="IPR002347">
    <property type="entry name" value="SDR_fam"/>
</dbReference>
<dbReference type="PANTHER" id="PTHR24320">
    <property type="entry name" value="RETINOL DEHYDROGENASE"/>
    <property type="match status" value="1"/>
</dbReference>
<dbReference type="PRINTS" id="PR00081">
    <property type="entry name" value="GDHRDH"/>
</dbReference>
<dbReference type="SUPFAM" id="SSF51735">
    <property type="entry name" value="NAD(P)-binding Rossmann-fold domains"/>
    <property type="match status" value="1"/>
</dbReference>
<dbReference type="Gene3D" id="3.40.50.720">
    <property type="entry name" value="NAD(P)-binding Rossmann-like Domain"/>
    <property type="match status" value="1"/>
</dbReference>
<comment type="similarity">
    <text evidence="1">Belongs to the short-chain dehydrogenases/reductases (SDR) family.</text>
</comment>
<accession>A0AAV5RCX3</accession>
<organism evidence="4 5">
    <name type="scientific">Starmerella bacillaris</name>
    <name type="common">Yeast</name>
    <name type="synonym">Candida zemplinina</name>
    <dbReference type="NCBI Taxonomy" id="1247836"/>
    <lineage>
        <taxon>Eukaryota</taxon>
        <taxon>Fungi</taxon>
        <taxon>Dikarya</taxon>
        <taxon>Ascomycota</taxon>
        <taxon>Saccharomycotina</taxon>
        <taxon>Dipodascomycetes</taxon>
        <taxon>Dipodascales</taxon>
        <taxon>Trichomonascaceae</taxon>
        <taxon>Starmerella</taxon>
    </lineage>
</organism>
<evidence type="ECO:0000256" key="1">
    <source>
        <dbReference type="ARBA" id="ARBA00006484"/>
    </source>
</evidence>
<dbReference type="InterPro" id="IPR036291">
    <property type="entry name" value="NAD(P)-bd_dom_sf"/>
</dbReference>
<dbReference type="PANTHER" id="PTHR24320:SF236">
    <property type="entry name" value="SHORT-CHAIN DEHYDROGENASE-RELATED"/>
    <property type="match status" value="1"/>
</dbReference>
<sequence length="313" mass="34574">MLAKTKFFATLPYYSLLTNAGPFFTAKDYPDLEGQVWIVTGATSGIGIEIAKCLLCQKAKVYIVGRSHSKLEATVALLKELFPAESVDTLLVDYTDLATIEPAVNVFKSKETKLNGIFHNAGVMNVPTGCRTKQNIELTIGVNNVASQYLQNLLDPIILKTPKARIVWISSLAHVMAPDSGFDVNIINKASPETLYAMSKAINYIQAIQWTVNHPDSDVMSIAVHPGIIKSDLTRTTHSFVKTITSFLYYDTPYGALSPLYAALSPDCHNNDYIVPFGRQGHVRPDIYEAARNDKGKAVMHWIDEQIHSNLTP</sequence>
<keyword evidence="5" id="KW-1185">Reference proteome</keyword>
<comment type="caution">
    <text evidence="4">The sequence shown here is derived from an EMBL/GenBank/DDBJ whole genome shotgun (WGS) entry which is preliminary data.</text>
</comment>
<gene>
    <name evidence="4" type="ORF">DASB73_002660</name>
</gene>
<evidence type="ECO:0008006" key="6">
    <source>
        <dbReference type="Google" id="ProtNLM"/>
    </source>
</evidence>
<protein>
    <recommendedName>
        <fullName evidence="6">NAD(P)-binding protein</fullName>
    </recommendedName>
</protein>
<evidence type="ECO:0000256" key="2">
    <source>
        <dbReference type="ARBA" id="ARBA00022857"/>
    </source>
</evidence>
<dbReference type="AlphaFoldDB" id="A0AAV5RCX3"/>
<reference evidence="4 5" key="1">
    <citation type="journal article" date="2023" name="Elife">
        <title>Identification of key yeast species and microbe-microbe interactions impacting larval growth of Drosophila in the wild.</title>
        <authorList>
            <person name="Mure A."/>
            <person name="Sugiura Y."/>
            <person name="Maeda R."/>
            <person name="Honda K."/>
            <person name="Sakurai N."/>
            <person name="Takahashi Y."/>
            <person name="Watada M."/>
            <person name="Katoh T."/>
            <person name="Gotoh A."/>
            <person name="Gotoh Y."/>
            <person name="Taniguchi I."/>
            <person name="Nakamura K."/>
            <person name="Hayashi T."/>
            <person name="Katayama T."/>
            <person name="Uemura T."/>
            <person name="Hattori Y."/>
        </authorList>
    </citation>
    <scope>NUCLEOTIDE SEQUENCE [LARGE SCALE GENOMIC DNA]</scope>
    <source>
        <strain evidence="4 5">SB-73</strain>
    </source>
</reference>
<keyword evidence="2" id="KW-0521">NADP</keyword>
<evidence type="ECO:0000313" key="5">
    <source>
        <dbReference type="Proteomes" id="UP001362899"/>
    </source>
</evidence>
<dbReference type="EMBL" id="BTGC01000001">
    <property type="protein sequence ID" value="GMM49308.1"/>
    <property type="molecule type" value="Genomic_DNA"/>
</dbReference>
<dbReference type="Proteomes" id="UP001362899">
    <property type="component" value="Unassembled WGS sequence"/>
</dbReference>
<dbReference type="GO" id="GO:0016491">
    <property type="term" value="F:oxidoreductase activity"/>
    <property type="evidence" value="ECO:0007669"/>
    <property type="project" value="UniProtKB-KW"/>
</dbReference>
<proteinExistence type="inferred from homology"/>
<name>A0AAV5RCX3_STABA</name>
<evidence type="ECO:0000313" key="4">
    <source>
        <dbReference type="EMBL" id="GMM49308.1"/>
    </source>
</evidence>
<dbReference type="Pfam" id="PF00106">
    <property type="entry name" value="adh_short"/>
    <property type="match status" value="1"/>
</dbReference>